<gene>
    <name evidence="1" type="ORF">E3P99_02386</name>
</gene>
<dbReference type="OrthoDB" id="10435870at2759"/>
<dbReference type="EMBL" id="SPNW01000033">
    <property type="protein sequence ID" value="TIA88826.1"/>
    <property type="molecule type" value="Genomic_DNA"/>
</dbReference>
<reference evidence="1 2" key="1">
    <citation type="submission" date="2019-03" db="EMBL/GenBank/DDBJ databases">
        <title>Sequencing 23 genomes of Wallemia ichthyophaga.</title>
        <authorList>
            <person name="Gostincar C."/>
        </authorList>
    </citation>
    <scope>NUCLEOTIDE SEQUENCE [LARGE SCALE GENOMIC DNA]</scope>
    <source>
        <strain evidence="1 2">EXF-5753</strain>
    </source>
</reference>
<accession>A0A4T0FPR6</accession>
<organism evidence="1 2">
    <name type="scientific">Wallemia hederae</name>
    <dbReference type="NCBI Taxonomy" id="1540922"/>
    <lineage>
        <taxon>Eukaryota</taxon>
        <taxon>Fungi</taxon>
        <taxon>Dikarya</taxon>
        <taxon>Basidiomycota</taxon>
        <taxon>Wallemiomycotina</taxon>
        <taxon>Wallemiomycetes</taxon>
        <taxon>Wallemiales</taxon>
        <taxon>Wallemiaceae</taxon>
        <taxon>Wallemia</taxon>
    </lineage>
</organism>
<evidence type="ECO:0000313" key="2">
    <source>
        <dbReference type="Proteomes" id="UP000310189"/>
    </source>
</evidence>
<sequence>MSELQQTTGAKKVSKETQDFERQFNLEPSTHHNLPTRLQDEFDRNAAGLGDERIKSAGDSLVGLHKELREVSDTLETLESDAYPSSDFYYSESGKGVIRSVNAEKEQRNLNAIEDARYNQMLDQLTLDNIGSLTEDSNIVNLAYWSPHELDNPELVKQLSEDNTDLSLQAIYKQKELRDLHDKIRKTRMDVNTSTKELQNSTRGLISLDTVRENKVKGKFTPDDWKRDETLSRDLATISQKVMSKKFIVQHLILFWRPYWAESQKLLDRMFKMCEEGKIIE</sequence>
<comment type="caution">
    <text evidence="1">The sequence shown here is derived from an EMBL/GenBank/DDBJ whole genome shotgun (WGS) entry which is preliminary data.</text>
</comment>
<protein>
    <submittedName>
        <fullName evidence="1">Uncharacterized protein</fullName>
    </submittedName>
</protein>
<name>A0A4T0FPR6_9BASI</name>
<dbReference type="Proteomes" id="UP000310189">
    <property type="component" value="Unassembled WGS sequence"/>
</dbReference>
<dbReference type="AlphaFoldDB" id="A0A4T0FPR6"/>
<evidence type="ECO:0000313" key="1">
    <source>
        <dbReference type="EMBL" id="TIA88826.1"/>
    </source>
</evidence>
<keyword evidence="2" id="KW-1185">Reference proteome</keyword>
<proteinExistence type="predicted"/>